<dbReference type="RefSeq" id="WP_341635163.1">
    <property type="nucleotide sequence ID" value="NZ_JBANDX010000007.1"/>
</dbReference>
<name>A0ABU9FRW7_9VIBR</name>
<dbReference type="PIRSF" id="PIRSF000441">
    <property type="entry name" value="CysE"/>
    <property type="match status" value="1"/>
</dbReference>
<dbReference type="InterPro" id="IPR045304">
    <property type="entry name" value="LbH_SAT"/>
</dbReference>
<dbReference type="Proteomes" id="UP001377160">
    <property type="component" value="Unassembled WGS sequence"/>
</dbReference>
<evidence type="ECO:0000256" key="1">
    <source>
        <dbReference type="ARBA" id="ARBA00007274"/>
    </source>
</evidence>
<dbReference type="SUPFAM" id="SSF51161">
    <property type="entry name" value="Trimeric LpxA-like enzymes"/>
    <property type="match status" value="1"/>
</dbReference>
<dbReference type="PROSITE" id="PS00101">
    <property type="entry name" value="HEXAPEP_TRANSFERASES"/>
    <property type="match status" value="1"/>
</dbReference>
<evidence type="ECO:0000256" key="4">
    <source>
        <dbReference type="ARBA" id="ARBA00023315"/>
    </source>
</evidence>
<proteinExistence type="inferred from homology"/>
<dbReference type="EMBL" id="JBANDX010000007">
    <property type="protein sequence ID" value="MEL0608946.1"/>
    <property type="molecule type" value="Genomic_DNA"/>
</dbReference>
<organism evidence="5 6">
    <name type="scientific">Vibrio echinoideorum</name>
    <dbReference type="NCBI Taxonomy" id="2100116"/>
    <lineage>
        <taxon>Bacteria</taxon>
        <taxon>Pseudomonadati</taxon>
        <taxon>Pseudomonadota</taxon>
        <taxon>Gammaproteobacteria</taxon>
        <taxon>Vibrionales</taxon>
        <taxon>Vibrionaceae</taxon>
        <taxon>Vibrio</taxon>
    </lineage>
</organism>
<evidence type="ECO:0000256" key="2">
    <source>
        <dbReference type="ARBA" id="ARBA00022679"/>
    </source>
</evidence>
<comment type="caution">
    <text evidence="5">The sequence shown here is derived from an EMBL/GenBank/DDBJ whole genome shotgun (WGS) entry which is preliminary data.</text>
</comment>
<accession>A0ABU9FRW7</accession>
<dbReference type="CDD" id="cd03354">
    <property type="entry name" value="LbH_SAT"/>
    <property type="match status" value="1"/>
</dbReference>
<gene>
    <name evidence="5" type="ORF">V8Z71_11540</name>
</gene>
<keyword evidence="3" id="KW-0677">Repeat</keyword>
<sequence>MKLYRVGHRIYRSKIPYIFKIFDWLIRLVHNSAVYSETEIGNGTIFAYSGIGVVIHKRCKIGENCVIGSNVTIGGKSNSQGVPVIGNNCFIATGVKILGDIEIGDNSVIGANAVVVTSIPKNSLVTGIPAKVIKTNINPRDYY</sequence>
<dbReference type="Pfam" id="PF00132">
    <property type="entry name" value="Hexapep"/>
    <property type="match status" value="1"/>
</dbReference>
<keyword evidence="4" id="KW-0012">Acyltransferase</keyword>
<dbReference type="InterPro" id="IPR001451">
    <property type="entry name" value="Hexapep"/>
</dbReference>
<dbReference type="InterPro" id="IPR011004">
    <property type="entry name" value="Trimer_LpxA-like_sf"/>
</dbReference>
<dbReference type="Gene3D" id="2.160.10.10">
    <property type="entry name" value="Hexapeptide repeat proteins"/>
    <property type="match status" value="1"/>
</dbReference>
<comment type="similarity">
    <text evidence="1">Belongs to the transferase hexapeptide repeat family.</text>
</comment>
<dbReference type="InterPro" id="IPR018357">
    <property type="entry name" value="Hexapep_transf_CS"/>
</dbReference>
<dbReference type="PANTHER" id="PTHR42811">
    <property type="entry name" value="SERINE ACETYLTRANSFERASE"/>
    <property type="match status" value="1"/>
</dbReference>
<dbReference type="InterPro" id="IPR005881">
    <property type="entry name" value="Ser_O-AcTrfase"/>
</dbReference>
<evidence type="ECO:0000313" key="6">
    <source>
        <dbReference type="Proteomes" id="UP001377160"/>
    </source>
</evidence>
<keyword evidence="2" id="KW-0808">Transferase</keyword>
<evidence type="ECO:0000313" key="5">
    <source>
        <dbReference type="EMBL" id="MEL0608946.1"/>
    </source>
</evidence>
<keyword evidence="6" id="KW-1185">Reference proteome</keyword>
<reference evidence="5 6" key="1">
    <citation type="submission" date="2024-02" db="EMBL/GenBank/DDBJ databases">
        <title>Bacteria isolated from the canopy kelp, Nereocystis luetkeana.</title>
        <authorList>
            <person name="Pfister C.A."/>
            <person name="Younker I.T."/>
            <person name="Light S.H."/>
        </authorList>
    </citation>
    <scope>NUCLEOTIDE SEQUENCE [LARGE SCALE GENOMIC DNA]</scope>
    <source>
        <strain evidence="5 6">TI.1.15</strain>
    </source>
</reference>
<evidence type="ECO:0000256" key="3">
    <source>
        <dbReference type="ARBA" id="ARBA00022737"/>
    </source>
</evidence>
<protein>
    <submittedName>
        <fullName evidence="5">DapH/DapD/GlmU-related protein</fullName>
    </submittedName>
</protein>